<dbReference type="SUPFAM" id="SSF81383">
    <property type="entry name" value="F-box domain"/>
    <property type="match status" value="1"/>
</dbReference>
<dbReference type="CDD" id="cd22157">
    <property type="entry name" value="F-box_AtFBW1-like"/>
    <property type="match status" value="1"/>
</dbReference>
<dbReference type="Proteomes" id="UP000035740">
    <property type="component" value="Unassembled WGS sequence"/>
</dbReference>
<keyword evidence="3" id="KW-1185">Reference proteome</keyword>
<dbReference type="SMART" id="SM00256">
    <property type="entry name" value="FBOX"/>
    <property type="match status" value="1"/>
</dbReference>
<dbReference type="InterPro" id="IPR013187">
    <property type="entry name" value="F-box-assoc_dom_typ3"/>
</dbReference>
<dbReference type="Pfam" id="PF00646">
    <property type="entry name" value="F-box"/>
    <property type="match status" value="1"/>
</dbReference>
<dbReference type="OrthoDB" id="5314306at2759"/>
<dbReference type="KEGG" id="bvg:104883193"/>
<sequence length="443" mass="50355">MAEEEQIQTYNSDNKTKKPFLSLQVYRRKIRPKSDHSLPEELVIEILKRIPVSSLLRFMCVCKSWYSLIKNPSFISAHLSHQSDPTSKNGISTIYSVPFQFFLHNIDEPLDNWVEIDSPVGYVNLIVGCCHGVICLYDYWSRGFSPLVLWNPSIRKAFTLPFPVSKTAFSGTDFTVVDEGFGKYVLPNFTLGFGFDPISKEYKVVRVFYNWESGSRVTYLQADVCSLSKGDWRTVHSSVEGGKFVIKCRGVYVNGVIHWMCKKKLGNNVFVKTVLAFNLANEKFSQILLPSPLSSAVLLSVKVVEDKLAVSCTGDASNVWVMEEYGMAKSWRKLLNFHIGDNVGTVLGARVAKDGKIVVTTSVGNWISWDPSNEKLENLALPVLEPDYVDTYVRSLVLLGFKNQALRCRKLPLKKKVRKRLTAHKYRSYLSMLQLIRSEDFRN</sequence>
<dbReference type="InterPro" id="IPR036047">
    <property type="entry name" value="F-box-like_dom_sf"/>
</dbReference>
<gene>
    <name evidence="2" type="ORF">BVRB_9g225210</name>
</gene>
<dbReference type="Gene3D" id="1.20.1280.50">
    <property type="match status" value="1"/>
</dbReference>
<name>A0A0J8DZY1_BETVV</name>
<evidence type="ECO:0000313" key="2">
    <source>
        <dbReference type="EMBL" id="KMS96420.1"/>
    </source>
</evidence>
<dbReference type="EMBL" id="KQ090379">
    <property type="protein sequence ID" value="KMS96420.1"/>
    <property type="molecule type" value="Genomic_DNA"/>
</dbReference>
<reference evidence="2 3" key="1">
    <citation type="journal article" date="2014" name="Nature">
        <title>The genome of the recently domesticated crop plant sugar beet (Beta vulgaris).</title>
        <authorList>
            <person name="Dohm J.C."/>
            <person name="Minoche A.E."/>
            <person name="Holtgrawe D."/>
            <person name="Capella-Gutierrez S."/>
            <person name="Zakrzewski F."/>
            <person name="Tafer H."/>
            <person name="Rupp O."/>
            <person name="Sorensen T.R."/>
            <person name="Stracke R."/>
            <person name="Reinhardt R."/>
            <person name="Goesmann A."/>
            <person name="Kraft T."/>
            <person name="Schulz B."/>
            <person name="Stadler P.F."/>
            <person name="Schmidt T."/>
            <person name="Gabaldon T."/>
            <person name="Lehrach H."/>
            <person name="Weisshaar B."/>
            <person name="Himmelbauer H."/>
        </authorList>
    </citation>
    <scope>NUCLEOTIDE SEQUENCE [LARGE SCALE GENOMIC DNA]</scope>
    <source>
        <tissue evidence="2">Taproot</tissue>
    </source>
</reference>
<evidence type="ECO:0000313" key="3">
    <source>
        <dbReference type="Proteomes" id="UP000035740"/>
    </source>
</evidence>
<feature type="domain" description="F-box" evidence="1">
    <location>
        <begin position="32"/>
        <end position="78"/>
    </location>
</feature>
<dbReference type="PROSITE" id="PS50181">
    <property type="entry name" value="FBOX"/>
    <property type="match status" value="1"/>
</dbReference>
<protein>
    <recommendedName>
        <fullName evidence="1">F-box domain-containing protein</fullName>
    </recommendedName>
</protein>
<accession>A0A0J8DZY1</accession>
<dbReference type="InterPro" id="IPR050796">
    <property type="entry name" value="SCF_F-box_component"/>
</dbReference>
<dbReference type="PANTHER" id="PTHR31672">
    <property type="entry name" value="BNACNNG10540D PROTEIN"/>
    <property type="match status" value="1"/>
</dbReference>
<dbReference type="PANTHER" id="PTHR31672:SF13">
    <property type="entry name" value="F-BOX PROTEIN CPR30-LIKE"/>
    <property type="match status" value="1"/>
</dbReference>
<dbReference type="ExpressionAtlas" id="A0A0J8DZY1">
    <property type="expression patterns" value="differential"/>
</dbReference>
<dbReference type="Gramene" id="KMS96420">
    <property type="protein sequence ID" value="KMS96420"/>
    <property type="gene ID" value="BVRB_9g225210"/>
</dbReference>
<organism evidence="2 3">
    <name type="scientific">Beta vulgaris subsp. vulgaris</name>
    <name type="common">Beet</name>
    <dbReference type="NCBI Taxonomy" id="3555"/>
    <lineage>
        <taxon>Eukaryota</taxon>
        <taxon>Viridiplantae</taxon>
        <taxon>Streptophyta</taxon>
        <taxon>Embryophyta</taxon>
        <taxon>Tracheophyta</taxon>
        <taxon>Spermatophyta</taxon>
        <taxon>Magnoliopsida</taxon>
        <taxon>eudicotyledons</taxon>
        <taxon>Gunneridae</taxon>
        <taxon>Pentapetalae</taxon>
        <taxon>Caryophyllales</taxon>
        <taxon>Chenopodiaceae</taxon>
        <taxon>Betoideae</taxon>
        <taxon>Beta</taxon>
    </lineage>
</organism>
<dbReference type="InterPro" id="IPR001810">
    <property type="entry name" value="F-box_dom"/>
</dbReference>
<dbReference type="Pfam" id="PF08268">
    <property type="entry name" value="FBA_3"/>
    <property type="match status" value="1"/>
</dbReference>
<dbReference type="OMA" id="YWLARDS"/>
<dbReference type="eggNOG" id="ENOG502QS4I">
    <property type="taxonomic scope" value="Eukaryota"/>
</dbReference>
<dbReference type="InterPro" id="IPR017451">
    <property type="entry name" value="F-box-assoc_interact_dom"/>
</dbReference>
<proteinExistence type="predicted"/>
<evidence type="ECO:0000259" key="1">
    <source>
        <dbReference type="PROSITE" id="PS50181"/>
    </source>
</evidence>
<dbReference type="NCBIfam" id="TIGR01640">
    <property type="entry name" value="F_box_assoc_1"/>
    <property type="match status" value="1"/>
</dbReference>
<dbReference type="AlphaFoldDB" id="A0A0J8DZY1"/>